<reference evidence="1 2" key="1">
    <citation type="submission" date="2020-08" db="EMBL/GenBank/DDBJ databases">
        <title>Genomic Encyclopedia of Type Strains, Phase IV (KMG-IV): sequencing the most valuable type-strain genomes for metagenomic binning, comparative biology and taxonomic classification.</title>
        <authorList>
            <person name="Goeker M."/>
        </authorList>
    </citation>
    <scope>NUCLEOTIDE SEQUENCE [LARGE SCALE GENOMIC DNA]</scope>
    <source>
        <strain evidence="1 2">DSM 23240</strain>
    </source>
</reference>
<comment type="caution">
    <text evidence="1">The sequence shown here is derived from an EMBL/GenBank/DDBJ whole genome shotgun (WGS) entry which is preliminary data.</text>
</comment>
<dbReference type="EMBL" id="JACHHQ010000006">
    <property type="protein sequence ID" value="MBB5201220.1"/>
    <property type="molecule type" value="Genomic_DNA"/>
</dbReference>
<protein>
    <submittedName>
        <fullName evidence="1">Uncharacterized protein</fullName>
    </submittedName>
</protein>
<evidence type="ECO:0000313" key="2">
    <source>
        <dbReference type="Proteomes" id="UP000571084"/>
    </source>
</evidence>
<name>A0A840RXP1_9BURK</name>
<accession>A0A840RXP1</accession>
<sequence length="48" mass="5229">MGRMLAYPMAIYISGHASVKGPTQPDTVQYLYKGCCGSQRVLSACVIY</sequence>
<gene>
    <name evidence="1" type="ORF">HNR39_003069</name>
</gene>
<evidence type="ECO:0000313" key="1">
    <source>
        <dbReference type="EMBL" id="MBB5201220.1"/>
    </source>
</evidence>
<dbReference type="Proteomes" id="UP000571084">
    <property type="component" value="Unassembled WGS sequence"/>
</dbReference>
<dbReference type="AlphaFoldDB" id="A0A840RXP1"/>
<keyword evidence="2" id="KW-1185">Reference proteome</keyword>
<organism evidence="1 2">
    <name type="scientific">Glaciimonas immobilis</name>
    <dbReference type="NCBI Taxonomy" id="728004"/>
    <lineage>
        <taxon>Bacteria</taxon>
        <taxon>Pseudomonadati</taxon>
        <taxon>Pseudomonadota</taxon>
        <taxon>Betaproteobacteria</taxon>
        <taxon>Burkholderiales</taxon>
        <taxon>Oxalobacteraceae</taxon>
        <taxon>Glaciimonas</taxon>
    </lineage>
</organism>
<proteinExistence type="predicted"/>